<evidence type="ECO:0000313" key="9">
    <source>
        <dbReference type="Proteomes" id="UP001219568"/>
    </source>
</evidence>
<comment type="caution">
    <text evidence="8">The sequence shown here is derived from an EMBL/GenBank/DDBJ whole genome shotgun (WGS) entry which is preliminary data.</text>
</comment>
<dbReference type="InterPro" id="IPR052360">
    <property type="entry name" value="Transcr_Regulatory_Proteins"/>
</dbReference>
<evidence type="ECO:0000256" key="7">
    <source>
        <dbReference type="SAM" id="MobiDB-lite"/>
    </source>
</evidence>
<feature type="compositionally biased region" description="Basic and acidic residues" evidence="7">
    <location>
        <begin position="8"/>
        <end position="24"/>
    </location>
</feature>
<keyword evidence="6" id="KW-0539">Nucleus</keyword>
<dbReference type="Pfam" id="PF11951">
    <property type="entry name" value="Fungal_trans_2"/>
    <property type="match status" value="1"/>
</dbReference>
<evidence type="ECO:0000256" key="4">
    <source>
        <dbReference type="ARBA" id="ARBA00023125"/>
    </source>
</evidence>
<evidence type="ECO:0000256" key="6">
    <source>
        <dbReference type="ARBA" id="ARBA00023242"/>
    </source>
</evidence>
<keyword evidence="4" id="KW-0238">DNA-binding</keyword>
<keyword evidence="2" id="KW-0862">Zinc</keyword>
<keyword evidence="1" id="KW-0479">Metal-binding</keyword>
<dbReference type="Proteomes" id="UP001219568">
    <property type="component" value="Unassembled WGS sequence"/>
</dbReference>
<sequence>MPPIRTRAWREQTARQTETPESRETTLYTPNIPSIPVLVPPINASQVDLAWNERWHLDLFRKFTVHQCSEYFEDTFWSSFIHQVLETQPAARYAAIAFSARHWQYDQVETNQIADRESILALQHSSKAVSCLRKSLINDTPDRAHRETVLVTCLILTMLALFQEDKYAARCHFLSGYKLFQYWEAVDSDVSPNGRALKQAFVQLHLHYMTSNNPRLFINNQRLVSPQVTDISTNVPLSGDAMTRAQRFVRVIARVVMQCLPHGGFCIGPASWALGRGATALLCVLRMWRSQLKSYSIQGGVLSGFDHDMLTLLELWTVVIDIKLAVCDSSEPLEVAYDDYVEHFRSVIEMAESLLQLQSNVEVILPAIIIKSSLVPALLWCGVKCRDSLIRDDIIRLIDGAKGQDTGISAVLLALQRVIKYETEDVKLGTTIPDAARVGSGKTKLTSGIEDLD</sequence>
<protein>
    <submittedName>
        <fullName evidence="8">Uncharacterized protein</fullName>
    </submittedName>
</protein>
<evidence type="ECO:0000256" key="5">
    <source>
        <dbReference type="ARBA" id="ARBA00023163"/>
    </source>
</evidence>
<evidence type="ECO:0000313" key="8">
    <source>
        <dbReference type="EMBL" id="KAJ6023040.1"/>
    </source>
</evidence>
<reference evidence="8" key="2">
    <citation type="submission" date="2023-01" db="EMBL/GenBank/DDBJ databases">
        <authorList>
            <person name="Petersen C."/>
        </authorList>
    </citation>
    <scope>NUCLEOTIDE SEQUENCE</scope>
    <source>
        <strain evidence="8">IBT 15450</strain>
    </source>
</reference>
<evidence type="ECO:0000256" key="3">
    <source>
        <dbReference type="ARBA" id="ARBA00023015"/>
    </source>
</evidence>
<dbReference type="InterPro" id="IPR021858">
    <property type="entry name" value="Fun_TF"/>
</dbReference>
<evidence type="ECO:0000256" key="1">
    <source>
        <dbReference type="ARBA" id="ARBA00022723"/>
    </source>
</evidence>
<dbReference type="PANTHER" id="PTHR36206:SF13">
    <property type="entry name" value="TRANSCRIPTIONAL REGULATORY PROTEIN MOC3"/>
    <property type="match status" value="1"/>
</dbReference>
<proteinExistence type="predicted"/>
<dbReference type="EMBL" id="JAQJZL010000016">
    <property type="protein sequence ID" value="KAJ6023040.1"/>
    <property type="molecule type" value="Genomic_DNA"/>
</dbReference>
<keyword evidence="3" id="KW-0805">Transcription regulation</keyword>
<keyword evidence="5" id="KW-0804">Transcription</keyword>
<dbReference type="GO" id="GO:0003677">
    <property type="term" value="F:DNA binding"/>
    <property type="evidence" value="ECO:0007669"/>
    <property type="project" value="UniProtKB-KW"/>
</dbReference>
<organism evidence="8 9">
    <name type="scientific">Penicillium canescens</name>
    <dbReference type="NCBI Taxonomy" id="5083"/>
    <lineage>
        <taxon>Eukaryota</taxon>
        <taxon>Fungi</taxon>
        <taxon>Dikarya</taxon>
        <taxon>Ascomycota</taxon>
        <taxon>Pezizomycotina</taxon>
        <taxon>Eurotiomycetes</taxon>
        <taxon>Eurotiomycetidae</taxon>
        <taxon>Eurotiales</taxon>
        <taxon>Aspergillaceae</taxon>
        <taxon>Penicillium</taxon>
    </lineage>
</organism>
<accession>A0AAD6HYW7</accession>
<dbReference type="GO" id="GO:0046872">
    <property type="term" value="F:metal ion binding"/>
    <property type="evidence" value="ECO:0007669"/>
    <property type="project" value="UniProtKB-KW"/>
</dbReference>
<feature type="region of interest" description="Disordered" evidence="7">
    <location>
        <begin position="1"/>
        <end position="26"/>
    </location>
</feature>
<gene>
    <name evidence="8" type="ORF">N7460_013435</name>
</gene>
<reference evidence="8" key="1">
    <citation type="journal article" date="2023" name="IMA Fungus">
        <title>Comparative genomic study of the Penicillium genus elucidates a diverse pangenome and 15 lateral gene transfer events.</title>
        <authorList>
            <person name="Petersen C."/>
            <person name="Sorensen T."/>
            <person name="Nielsen M.R."/>
            <person name="Sondergaard T.E."/>
            <person name="Sorensen J.L."/>
            <person name="Fitzpatrick D.A."/>
            <person name="Frisvad J.C."/>
            <person name="Nielsen K.L."/>
        </authorList>
    </citation>
    <scope>NUCLEOTIDE SEQUENCE</scope>
    <source>
        <strain evidence="8">IBT 15450</strain>
    </source>
</reference>
<dbReference type="AlphaFoldDB" id="A0AAD6HYW7"/>
<dbReference type="PANTHER" id="PTHR36206">
    <property type="entry name" value="ASPERCRYPTIN BIOSYNTHESIS CLUSTER-SPECIFIC TRANSCRIPTION REGULATOR ATNN-RELATED"/>
    <property type="match status" value="1"/>
</dbReference>
<keyword evidence="9" id="KW-1185">Reference proteome</keyword>
<name>A0AAD6HYW7_PENCN</name>
<evidence type="ECO:0000256" key="2">
    <source>
        <dbReference type="ARBA" id="ARBA00022833"/>
    </source>
</evidence>